<feature type="compositionally biased region" description="Polar residues" evidence="2">
    <location>
        <begin position="914"/>
        <end position="923"/>
    </location>
</feature>
<protein>
    <submittedName>
        <fullName evidence="3">G7400 protein</fullName>
    </submittedName>
</protein>
<feature type="region of interest" description="Disordered" evidence="2">
    <location>
        <begin position="905"/>
        <end position="958"/>
    </location>
</feature>
<feature type="region of interest" description="Disordered" evidence="2">
    <location>
        <begin position="391"/>
        <end position="476"/>
    </location>
</feature>
<feature type="compositionally biased region" description="Polar residues" evidence="2">
    <location>
        <begin position="1121"/>
        <end position="1130"/>
    </location>
</feature>
<feature type="region of interest" description="Disordered" evidence="2">
    <location>
        <begin position="844"/>
        <end position="877"/>
    </location>
</feature>
<dbReference type="Proteomes" id="UP001497392">
    <property type="component" value="Unassembled WGS sequence"/>
</dbReference>
<feature type="compositionally biased region" description="Low complexity" evidence="2">
    <location>
        <begin position="528"/>
        <end position="543"/>
    </location>
</feature>
<feature type="compositionally biased region" description="Basic and acidic residues" evidence="2">
    <location>
        <begin position="844"/>
        <end position="864"/>
    </location>
</feature>
<keyword evidence="1" id="KW-0175">Coiled coil</keyword>
<feature type="compositionally biased region" description="Polar residues" evidence="2">
    <location>
        <begin position="668"/>
        <end position="677"/>
    </location>
</feature>
<feature type="coiled-coil region" evidence="1">
    <location>
        <begin position="1022"/>
        <end position="1070"/>
    </location>
</feature>
<evidence type="ECO:0000256" key="2">
    <source>
        <dbReference type="SAM" id="MobiDB-lite"/>
    </source>
</evidence>
<evidence type="ECO:0000313" key="3">
    <source>
        <dbReference type="EMBL" id="CAL5224677.1"/>
    </source>
</evidence>
<dbReference type="EMBL" id="CAXHTA020000011">
    <property type="protein sequence ID" value="CAL5224677.1"/>
    <property type="molecule type" value="Genomic_DNA"/>
</dbReference>
<dbReference type="InterPro" id="IPR044194">
    <property type="entry name" value="BLISTER"/>
</dbReference>
<feature type="compositionally biased region" description="Basic and acidic residues" evidence="2">
    <location>
        <begin position="1"/>
        <end position="16"/>
    </location>
</feature>
<proteinExistence type="predicted"/>
<feature type="compositionally biased region" description="Polar residues" evidence="2">
    <location>
        <begin position="935"/>
        <end position="953"/>
    </location>
</feature>
<reference evidence="3 4" key="1">
    <citation type="submission" date="2024-06" db="EMBL/GenBank/DDBJ databases">
        <authorList>
            <person name="Kraege A."/>
            <person name="Thomma B."/>
        </authorList>
    </citation>
    <scope>NUCLEOTIDE SEQUENCE [LARGE SCALE GENOMIC DNA]</scope>
</reference>
<sequence>MVQLEAFRRQKAEKKQPSKATVAEEAPSKPADLSRPSGAAPEAVGLPVSSDRGSSKQQYGGLPSQGITAGKGEGSTASLPASGTVQAPSVAQNGHTSRPTGFGPQQHVEPAVMGDKDSASAEALSAGSEAPAARQRTARSLFSGGLPAPPPLPLPPTPSSRPAWMNARTAVSSSASPQPQPSQQPIMKASNAVGGTSLAAGAAGSPQEAADSVAQPSVPAALAVPPTVSSAAASIGSNGTGLADTALQPGGLSSSIISLPQGDNAADSSIGQQHEQTPSSASPVRAEERSRAVLHASPARQEQRGAGHSVMSVSAEEDDADASWDALLARPSPAHVPKQAIQEQAASLAPSMEHSVAKSAGAPRLEEAAEPKSSSGNAAAGYASLSDAYASSRQPYLAERSRQATPSVSRAQPSDAQAPSKQASPERLLPTRSPAADYAHLSDEYLGGTSSGAALSGPPPRANKAGAHPDSLNSGLAASSHSYAALSDSFLSPPDLELRISGALPVSSNAAMGPPSHSALDPIEQRQLGAPPASMAATALAPLQPAWDPSAQVSASSSLPELHSKGSAAVSGRGPPSVWSGGAGQLDQVPSASAAPARSLFGSFGTDSRADSGRVSPLRPWHEPALNPPPSSFQQPSWTASESKQDSVSALEQSAPDSSGPGLYEIPNGSNRASELSNGHAAGGLQGSAGNGLPPKRSWSRDTWESRGPAVPSPPVSVRGTASEEGFSTSEGQMKRFKALQQHIDELTQEKYELMRGLTTQRKVQESLEEESERFASDFNRQAQYTQALQKELDQLSAEVAAQRLALAAASSERDGARAAAVETSERLGRLAAEVVELEEKALKAKSEELKREREAAAEREAARRAQAAAKAAHQERETLQSILDTLEDEKRVLHVKLRRAMLGEHLREEQGSKEASTQTDQLPNEARSPPPFRSQASAQTPRQRAHSVLQSQPREDPSVQIAAEAMQAFRAESAQEAAPGALPEAVLQLLPKNLYTGGLAGKEADVAADEAAALSNIHGLLDSLERQRQSMLASLDARESENKKLAGANKDLSQRLESAQQRLELAISRSQHASAQPTPAAAAAAAAAAACPASPQALPESKGGHAGREGAVAQLVMRSAPNTPAQPSRQLLRAPKGGESRQSTLGWFVDLLVPPSQDFQRIGPLT</sequence>
<feature type="compositionally biased region" description="Pro residues" evidence="2">
    <location>
        <begin position="147"/>
        <end position="159"/>
    </location>
</feature>
<dbReference type="PANTHER" id="PTHR47490">
    <property type="entry name" value="PROTEIN BLISTER"/>
    <property type="match status" value="1"/>
</dbReference>
<feature type="compositionally biased region" description="Polar residues" evidence="2">
    <location>
        <begin position="632"/>
        <end position="657"/>
    </location>
</feature>
<name>A0ABP1G2L4_9CHLO</name>
<dbReference type="PANTHER" id="PTHR47490:SF2">
    <property type="entry name" value="PROTEIN BLISTER"/>
    <property type="match status" value="1"/>
</dbReference>
<feature type="compositionally biased region" description="Low complexity" evidence="2">
    <location>
        <begin position="120"/>
        <end position="133"/>
    </location>
</feature>
<feature type="compositionally biased region" description="Polar residues" evidence="2">
    <location>
        <begin position="403"/>
        <end position="423"/>
    </location>
</feature>
<comment type="caution">
    <text evidence="3">The sequence shown here is derived from an EMBL/GenBank/DDBJ whole genome shotgun (WGS) entry which is preliminary data.</text>
</comment>
<feature type="compositionally biased region" description="Low complexity" evidence="2">
    <location>
        <begin position="212"/>
        <end position="234"/>
    </location>
</feature>
<feature type="region of interest" description="Disordered" evidence="2">
    <location>
        <begin position="1"/>
        <end position="379"/>
    </location>
</feature>
<feature type="compositionally biased region" description="Low complexity" evidence="2">
    <location>
        <begin position="447"/>
        <end position="456"/>
    </location>
</feature>
<organism evidence="3 4">
    <name type="scientific">Coccomyxa viridis</name>
    <dbReference type="NCBI Taxonomy" id="1274662"/>
    <lineage>
        <taxon>Eukaryota</taxon>
        <taxon>Viridiplantae</taxon>
        <taxon>Chlorophyta</taxon>
        <taxon>core chlorophytes</taxon>
        <taxon>Trebouxiophyceae</taxon>
        <taxon>Trebouxiophyceae incertae sedis</taxon>
        <taxon>Coccomyxaceae</taxon>
        <taxon>Coccomyxa</taxon>
    </lineage>
</organism>
<evidence type="ECO:0000313" key="4">
    <source>
        <dbReference type="Proteomes" id="UP001497392"/>
    </source>
</evidence>
<feature type="region of interest" description="Disordered" evidence="2">
    <location>
        <begin position="1121"/>
        <end position="1142"/>
    </location>
</feature>
<keyword evidence="4" id="KW-1185">Reference proteome</keyword>
<feature type="compositionally biased region" description="Polar residues" evidence="2">
    <location>
        <begin position="266"/>
        <end position="282"/>
    </location>
</feature>
<accession>A0ABP1G2L4</accession>
<gene>
    <name evidence="3" type="primary">g7400</name>
    <name evidence="3" type="ORF">VP750_LOCUS6336</name>
</gene>
<feature type="region of interest" description="Disordered" evidence="2">
    <location>
        <begin position="506"/>
        <end position="732"/>
    </location>
</feature>
<evidence type="ECO:0000256" key="1">
    <source>
        <dbReference type="SAM" id="Coils"/>
    </source>
</evidence>
<feature type="compositionally biased region" description="Low complexity" evidence="2">
    <location>
        <begin position="192"/>
        <end position="204"/>
    </location>
</feature>
<feature type="compositionally biased region" description="Low complexity" evidence="2">
    <location>
        <begin position="172"/>
        <end position="185"/>
    </location>
</feature>
<feature type="compositionally biased region" description="Polar residues" evidence="2">
    <location>
        <begin position="75"/>
        <end position="99"/>
    </location>
</feature>
<feature type="compositionally biased region" description="Gly residues" evidence="2">
    <location>
        <begin position="681"/>
        <end position="690"/>
    </location>
</feature>